<dbReference type="GO" id="GO:0140563">
    <property type="term" value="F:UDP-D-xylose:beta-D-glucoside alpha-1,3-D-xylosyltransferase activity"/>
    <property type="evidence" value="ECO:0007669"/>
    <property type="project" value="UniProtKB-EC"/>
</dbReference>
<organism evidence="13 14">
    <name type="scientific">Opisthorchis viverrini</name>
    <name type="common">Southeast Asian liver fluke</name>
    <dbReference type="NCBI Taxonomy" id="6198"/>
    <lineage>
        <taxon>Eukaryota</taxon>
        <taxon>Metazoa</taxon>
        <taxon>Spiralia</taxon>
        <taxon>Lophotrochozoa</taxon>
        <taxon>Platyhelminthes</taxon>
        <taxon>Trematoda</taxon>
        <taxon>Digenea</taxon>
        <taxon>Opisthorchiida</taxon>
        <taxon>Opisthorchiata</taxon>
        <taxon>Opisthorchiidae</taxon>
        <taxon>Opisthorchis</taxon>
    </lineage>
</organism>
<evidence type="ECO:0000256" key="12">
    <source>
        <dbReference type="ARBA" id="ARBA00049181"/>
    </source>
</evidence>
<evidence type="ECO:0000256" key="5">
    <source>
        <dbReference type="ARBA" id="ARBA00022692"/>
    </source>
</evidence>
<evidence type="ECO:0000256" key="4">
    <source>
        <dbReference type="ARBA" id="ARBA00022679"/>
    </source>
</evidence>
<dbReference type="PANTHER" id="PTHR46012">
    <property type="entry name" value="IP22168P"/>
    <property type="match status" value="1"/>
</dbReference>
<keyword evidence="14" id="KW-1185">Reference proteome</keyword>
<evidence type="ECO:0000256" key="7">
    <source>
        <dbReference type="ARBA" id="ARBA00022989"/>
    </source>
</evidence>
<accession>A0A1S8WWP4</accession>
<comment type="catalytic activity">
    <reaction evidence="12">
        <text>3-O-(beta-D-glucosyl)-L-seryl-[EGF-like domain protein] + UDP-alpha-D-xylose = 3-O-[alpha-D-xylosyl-(1-&gt;3)-beta-D-glucosyl]-L-seryl-[EGF-like domain protein] + UDP + H(+)</text>
        <dbReference type="Rhea" id="RHEA:56064"/>
        <dbReference type="Rhea" id="RHEA-COMP:14610"/>
        <dbReference type="Rhea" id="RHEA-COMP:14611"/>
        <dbReference type="ChEBI" id="CHEBI:15378"/>
        <dbReference type="ChEBI" id="CHEBI:57632"/>
        <dbReference type="ChEBI" id="CHEBI:58223"/>
        <dbReference type="ChEBI" id="CHEBI:140575"/>
        <dbReference type="ChEBI" id="CHEBI:140576"/>
        <dbReference type="EC" id="2.4.2.42"/>
    </reaction>
</comment>
<dbReference type="AlphaFoldDB" id="A0A1S8WWP4"/>
<comment type="subcellular location">
    <subcellularLocation>
        <location evidence="1">Membrane</location>
        <topology evidence="1">Single-pass type II membrane protein</topology>
    </subcellularLocation>
</comment>
<proteinExistence type="inferred from homology"/>
<keyword evidence="6" id="KW-0735">Signal-anchor</keyword>
<dbReference type="PANTHER" id="PTHR46012:SF2">
    <property type="entry name" value="IP22168P"/>
    <property type="match status" value="1"/>
</dbReference>
<comment type="function">
    <text evidence="10">Glycosyltransferase which elongates the O-linked glucose attached to EGF-like repeats in the extracellular domain of Notch proteins by catalyzing the addition of xylose.</text>
</comment>
<dbReference type="SUPFAM" id="SSF53448">
    <property type="entry name" value="Nucleotide-diphospho-sugar transferases"/>
    <property type="match status" value="1"/>
</dbReference>
<keyword evidence="5" id="KW-0812">Transmembrane</keyword>
<protein>
    <recommendedName>
        <fullName evidence="11">UDP-D-xylose:beta-D-glucoside alpha-1,3-D-xylosyltransferase</fullName>
        <ecNumber evidence="11">2.4.2.42</ecNumber>
    </recommendedName>
</protein>
<evidence type="ECO:0000256" key="9">
    <source>
        <dbReference type="ARBA" id="ARBA00023180"/>
    </source>
</evidence>
<dbReference type="InterPro" id="IPR029044">
    <property type="entry name" value="Nucleotide-diphossugar_trans"/>
</dbReference>
<dbReference type="Pfam" id="PF01501">
    <property type="entry name" value="Glyco_transf_8"/>
    <property type="match status" value="1"/>
</dbReference>
<feature type="non-terminal residue" evidence="13">
    <location>
        <position position="1"/>
    </location>
</feature>
<keyword evidence="9" id="KW-0325">Glycoprotein</keyword>
<dbReference type="Gene3D" id="3.90.550.10">
    <property type="entry name" value="Spore Coat Polysaccharide Biosynthesis Protein SpsA, Chain A"/>
    <property type="match status" value="1"/>
</dbReference>
<dbReference type="InterPro" id="IPR051993">
    <property type="entry name" value="Glycosyltransferase_8"/>
</dbReference>
<dbReference type="GO" id="GO:0016020">
    <property type="term" value="C:membrane"/>
    <property type="evidence" value="ECO:0007669"/>
    <property type="project" value="UniProtKB-SubCell"/>
</dbReference>
<evidence type="ECO:0000256" key="6">
    <source>
        <dbReference type="ARBA" id="ARBA00022968"/>
    </source>
</evidence>
<evidence type="ECO:0000256" key="8">
    <source>
        <dbReference type="ARBA" id="ARBA00023136"/>
    </source>
</evidence>
<comment type="similarity">
    <text evidence="2">Belongs to the glycosyltransferase 8 family.</text>
</comment>
<name>A0A1S8WWP4_OPIVI</name>
<reference evidence="13 14" key="1">
    <citation type="submission" date="2015-03" db="EMBL/GenBank/DDBJ databases">
        <title>Draft genome of the nematode, Opisthorchis viverrini.</title>
        <authorList>
            <person name="Mitreva M."/>
        </authorList>
    </citation>
    <scope>NUCLEOTIDE SEQUENCE [LARGE SCALE GENOMIC DNA]</scope>
    <source>
        <strain evidence="13">Khon Kaen</strain>
    </source>
</reference>
<keyword evidence="8" id="KW-0472">Membrane</keyword>
<dbReference type="EMBL" id="KV893712">
    <property type="protein sequence ID" value="OON18939.1"/>
    <property type="molecule type" value="Genomic_DNA"/>
</dbReference>
<dbReference type="GO" id="GO:0016266">
    <property type="term" value="P:protein O-linked glycosylation via N-acetyl-galactosamine"/>
    <property type="evidence" value="ECO:0007669"/>
    <property type="project" value="TreeGrafter"/>
</dbReference>
<dbReference type="Proteomes" id="UP000243686">
    <property type="component" value="Unassembled WGS sequence"/>
</dbReference>
<evidence type="ECO:0000256" key="2">
    <source>
        <dbReference type="ARBA" id="ARBA00006351"/>
    </source>
</evidence>
<evidence type="ECO:0000256" key="1">
    <source>
        <dbReference type="ARBA" id="ARBA00004606"/>
    </source>
</evidence>
<keyword evidence="7" id="KW-1133">Transmembrane helix</keyword>
<evidence type="ECO:0000256" key="10">
    <source>
        <dbReference type="ARBA" id="ARBA00037301"/>
    </source>
</evidence>
<evidence type="ECO:0000313" key="13">
    <source>
        <dbReference type="EMBL" id="OON18939.1"/>
    </source>
</evidence>
<evidence type="ECO:0000256" key="3">
    <source>
        <dbReference type="ARBA" id="ARBA00022676"/>
    </source>
</evidence>
<sequence>IFGGALVQNDVYATHLQSIDWPVYVSDHTFSEFSLLDSNLSQKRGINTGVLLINLQKLGKMSWHRMWMDTIQDLLNRTKNLRAADQDIYNAIFGIHPELLYEIPCTWNVQIIRHANINHCPVSWPVRYFDEHRCSDANQPSLQDQAPSQQTVNLVHFCGDGKPVPNAPYSQEKFTFIPTMRTYN</sequence>
<evidence type="ECO:0000256" key="11">
    <source>
        <dbReference type="ARBA" id="ARBA00038854"/>
    </source>
</evidence>
<keyword evidence="3" id="KW-0328">Glycosyltransferase</keyword>
<keyword evidence="4" id="KW-0808">Transferase</keyword>
<gene>
    <name evidence="13" type="ORF">X801_05200</name>
</gene>
<evidence type="ECO:0000313" key="14">
    <source>
        <dbReference type="Proteomes" id="UP000243686"/>
    </source>
</evidence>
<feature type="non-terminal residue" evidence="13">
    <location>
        <position position="184"/>
    </location>
</feature>
<dbReference type="InterPro" id="IPR002495">
    <property type="entry name" value="Glyco_trans_8"/>
</dbReference>
<dbReference type="EC" id="2.4.2.42" evidence="11"/>